<feature type="domain" description="HTH cro/C1-type" evidence="2">
    <location>
        <begin position="41"/>
        <end position="96"/>
    </location>
</feature>
<evidence type="ECO:0000259" key="2">
    <source>
        <dbReference type="PROSITE" id="PS50943"/>
    </source>
</evidence>
<dbReference type="Proteomes" id="UP000179230">
    <property type="component" value="Unassembled WGS sequence"/>
</dbReference>
<evidence type="ECO:0000313" key="3">
    <source>
        <dbReference type="EMBL" id="OGG87909.1"/>
    </source>
</evidence>
<dbReference type="AlphaFoldDB" id="A0A1F6FPX5"/>
<dbReference type="GO" id="GO:0003700">
    <property type="term" value="F:DNA-binding transcription factor activity"/>
    <property type="evidence" value="ECO:0007669"/>
    <property type="project" value="TreeGrafter"/>
</dbReference>
<dbReference type="PANTHER" id="PTHR46797">
    <property type="entry name" value="HTH-TYPE TRANSCRIPTIONAL REGULATOR"/>
    <property type="match status" value="1"/>
</dbReference>
<dbReference type="PROSITE" id="PS50943">
    <property type="entry name" value="HTH_CROC1"/>
    <property type="match status" value="1"/>
</dbReference>
<protein>
    <recommendedName>
        <fullName evidence="2">HTH cro/C1-type domain-containing protein</fullName>
    </recommendedName>
</protein>
<evidence type="ECO:0000313" key="4">
    <source>
        <dbReference type="Proteomes" id="UP000179230"/>
    </source>
</evidence>
<keyword evidence="1" id="KW-0238">DNA-binding</keyword>
<dbReference type="InterPro" id="IPR010982">
    <property type="entry name" value="Lambda_DNA-bd_dom_sf"/>
</dbReference>
<dbReference type="CDD" id="cd00093">
    <property type="entry name" value="HTH_XRE"/>
    <property type="match status" value="1"/>
</dbReference>
<dbReference type="Gene3D" id="1.10.260.40">
    <property type="entry name" value="lambda repressor-like DNA-binding domains"/>
    <property type="match status" value="1"/>
</dbReference>
<dbReference type="SUPFAM" id="SSF47413">
    <property type="entry name" value="lambda repressor-like DNA-binding domains"/>
    <property type="match status" value="1"/>
</dbReference>
<dbReference type="InterPro" id="IPR001387">
    <property type="entry name" value="Cro/C1-type_HTH"/>
</dbReference>
<reference evidence="3 4" key="1">
    <citation type="journal article" date="2016" name="Nat. Commun.">
        <title>Thousands of microbial genomes shed light on interconnected biogeochemical processes in an aquifer system.</title>
        <authorList>
            <person name="Anantharaman K."/>
            <person name="Brown C.T."/>
            <person name="Hug L.A."/>
            <person name="Sharon I."/>
            <person name="Castelle C.J."/>
            <person name="Probst A.J."/>
            <person name="Thomas B.C."/>
            <person name="Singh A."/>
            <person name="Wilkins M.J."/>
            <person name="Karaoz U."/>
            <person name="Brodie E.L."/>
            <person name="Williams K.H."/>
            <person name="Hubbard S.S."/>
            <person name="Banfield J.F."/>
        </authorList>
    </citation>
    <scope>NUCLEOTIDE SEQUENCE [LARGE SCALE GENOMIC DNA]</scope>
</reference>
<sequence length="97" mass="10895">MKKIKNKRITSEELHELLLKEPGYKEAYDALELEFSIARMLIDKRIKEGLTQKELAEKIGTRQSVISNLEGGEANPTLATLRKVADALGAKVMVTLR</sequence>
<dbReference type="GO" id="GO:0005829">
    <property type="term" value="C:cytosol"/>
    <property type="evidence" value="ECO:0007669"/>
    <property type="project" value="TreeGrafter"/>
</dbReference>
<dbReference type="InterPro" id="IPR050807">
    <property type="entry name" value="TransReg_Diox_bact_type"/>
</dbReference>
<accession>A0A1F6FPX5</accession>
<proteinExistence type="predicted"/>
<dbReference type="GO" id="GO:0003677">
    <property type="term" value="F:DNA binding"/>
    <property type="evidence" value="ECO:0007669"/>
    <property type="project" value="UniProtKB-KW"/>
</dbReference>
<dbReference type="EMBL" id="MFMT01000036">
    <property type="protein sequence ID" value="OGG87909.1"/>
    <property type="molecule type" value="Genomic_DNA"/>
</dbReference>
<name>A0A1F6FPX5_9BACT</name>
<gene>
    <name evidence="3" type="ORF">A2592_01455</name>
</gene>
<evidence type="ECO:0000256" key="1">
    <source>
        <dbReference type="ARBA" id="ARBA00023125"/>
    </source>
</evidence>
<comment type="caution">
    <text evidence="3">The sequence shown here is derived from an EMBL/GenBank/DDBJ whole genome shotgun (WGS) entry which is preliminary data.</text>
</comment>
<dbReference type="SMART" id="SM00530">
    <property type="entry name" value="HTH_XRE"/>
    <property type="match status" value="1"/>
</dbReference>
<organism evidence="3 4">
    <name type="scientific">Candidatus Kaiserbacteria bacterium RIFOXYD1_FULL_42_15</name>
    <dbReference type="NCBI Taxonomy" id="1798532"/>
    <lineage>
        <taxon>Bacteria</taxon>
        <taxon>Candidatus Kaiseribacteriota</taxon>
    </lineage>
</organism>
<dbReference type="Pfam" id="PF01381">
    <property type="entry name" value="HTH_3"/>
    <property type="match status" value="1"/>
</dbReference>
<dbReference type="PANTHER" id="PTHR46797:SF1">
    <property type="entry name" value="METHYLPHOSPHONATE SYNTHASE"/>
    <property type="match status" value="1"/>
</dbReference>